<dbReference type="PANTHER" id="PTHR43555:SF1">
    <property type="entry name" value="PHOSPHORIBOSYLFORMYLGLYCINAMIDINE SYNTHASE SUBUNIT PURL"/>
    <property type="match status" value="1"/>
</dbReference>
<dbReference type="Pfam" id="PF18072">
    <property type="entry name" value="FGAR-AT_linker"/>
    <property type="match status" value="1"/>
</dbReference>
<keyword evidence="5" id="KW-0658">Purine biosynthesis</keyword>
<dbReference type="AlphaFoldDB" id="A0A7V0LV06"/>
<dbReference type="Proteomes" id="UP000886381">
    <property type="component" value="Unassembled WGS sequence"/>
</dbReference>
<feature type="domain" description="PurM-like C-terminal" evidence="10">
    <location>
        <begin position="195"/>
        <end position="348"/>
    </location>
</feature>
<dbReference type="EC" id="6.3.5.3" evidence="8"/>
<keyword evidence="2 12" id="KW-0436">Ligase</keyword>
<evidence type="ECO:0000259" key="11">
    <source>
        <dbReference type="Pfam" id="PF18072"/>
    </source>
</evidence>
<dbReference type="SUPFAM" id="SSF55326">
    <property type="entry name" value="PurM N-terminal domain-like"/>
    <property type="match status" value="2"/>
</dbReference>
<keyword evidence="3" id="KW-0479">Metal-binding</keyword>
<dbReference type="EMBL" id="DRDR01000151">
    <property type="protein sequence ID" value="HDL60499.1"/>
    <property type="molecule type" value="Genomic_DNA"/>
</dbReference>
<evidence type="ECO:0000313" key="12">
    <source>
        <dbReference type="EMBL" id="HDL60499.1"/>
    </source>
</evidence>
<dbReference type="PANTHER" id="PTHR43555">
    <property type="entry name" value="PHOSPHORIBOSYLFORMYLGLYCINAMIDINE SYNTHASE SUBUNIT PURL"/>
    <property type="match status" value="1"/>
</dbReference>
<feature type="domain" description="PurM-like N-terminal" evidence="9">
    <location>
        <begin position="68"/>
        <end position="182"/>
    </location>
</feature>
<dbReference type="InterPro" id="IPR036921">
    <property type="entry name" value="PurM-like_N_sf"/>
</dbReference>
<dbReference type="CDD" id="cd02203">
    <property type="entry name" value="PurL_repeat1"/>
    <property type="match status" value="1"/>
</dbReference>
<dbReference type="GO" id="GO:0006189">
    <property type="term" value="P:'de novo' IMP biosynthetic process"/>
    <property type="evidence" value="ECO:0007669"/>
    <property type="project" value="InterPro"/>
</dbReference>
<dbReference type="NCBIfam" id="NF002290">
    <property type="entry name" value="PRK01213.1"/>
    <property type="match status" value="1"/>
</dbReference>
<proteinExistence type="inferred from homology"/>
<dbReference type="InterPro" id="IPR010918">
    <property type="entry name" value="PurM-like_C_dom"/>
</dbReference>
<dbReference type="GO" id="GO:0005524">
    <property type="term" value="F:ATP binding"/>
    <property type="evidence" value="ECO:0007669"/>
    <property type="project" value="UniProtKB-KW"/>
</dbReference>
<keyword evidence="4" id="KW-0547">Nucleotide-binding</keyword>
<dbReference type="GO" id="GO:0046872">
    <property type="term" value="F:metal ion binding"/>
    <property type="evidence" value="ECO:0007669"/>
    <property type="project" value="UniProtKB-KW"/>
</dbReference>
<dbReference type="GO" id="GO:0004642">
    <property type="term" value="F:phosphoribosylformylglycinamidine synthase activity"/>
    <property type="evidence" value="ECO:0007669"/>
    <property type="project" value="UniProtKB-UniRule"/>
</dbReference>
<evidence type="ECO:0000256" key="5">
    <source>
        <dbReference type="ARBA" id="ARBA00022755"/>
    </source>
</evidence>
<dbReference type="CDD" id="cd02204">
    <property type="entry name" value="PurL_repeat2"/>
    <property type="match status" value="1"/>
</dbReference>
<keyword evidence="1" id="KW-0963">Cytoplasm</keyword>
<comment type="caution">
    <text evidence="12">The sequence shown here is derived from an EMBL/GenBank/DDBJ whole genome shotgun (WGS) entry which is preliminary data.</text>
</comment>
<evidence type="ECO:0000259" key="10">
    <source>
        <dbReference type="Pfam" id="PF02769"/>
    </source>
</evidence>
<gene>
    <name evidence="12" type="primary">purL</name>
    <name evidence="12" type="ORF">ENH14_03480</name>
</gene>
<name>A0A7V0LV06_UNCW3</name>
<evidence type="ECO:0000256" key="8">
    <source>
        <dbReference type="NCBIfam" id="TIGR01736"/>
    </source>
</evidence>
<dbReference type="InterPro" id="IPR016188">
    <property type="entry name" value="PurM-like_N"/>
</dbReference>
<dbReference type="InterPro" id="IPR036676">
    <property type="entry name" value="PurM-like_C_sf"/>
</dbReference>
<dbReference type="Gene3D" id="3.30.1330.10">
    <property type="entry name" value="PurM-like, N-terminal domain"/>
    <property type="match status" value="2"/>
</dbReference>
<evidence type="ECO:0000256" key="6">
    <source>
        <dbReference type="ARBA" id="ARBA00022840"/>
    </source>
</evidence>
<dbReference type="InterPro" id="IPR041609">
    <property type="entry name" value="PurL_linker"/>
</dbReference>
<dbReference type="InterPro" id="IPR010074">
    <property type="entry name" value="PRibForGlyAmidine_synth_PurL"/>
</dbReference>
<dbReference type="SUPFAM" id="SSF56042">
    <property type="entry name" value="PurM C-terminal domain-like"/>
    <property type="match status" value="1"/>
</dbReference>
<accession>A0A7V0LV06</accession>
<evidence type="ECO:0000256" key="2">
    <source>
        <dbReference type="ARBA" id="ARBA00022598"/>
    </source>
</evidence>
<keyword evidence="6" id="KW-0067">ATP-binding</keyword>
<feature type="domain" description="Phosphoribosylformylglycinamidine synthase linker" evidence="11">
    <location>
        <begin position="8"/>
        <end position="47"/>
    </location>
</feature>
<dbReference type="Gene3D" id="3.90.650.10">
    <property type="entry name" value="PurM-like C-terminal domain"/>
    <property type="match status" value="1"/>
</dbReference>
<sequence length="585" mass="64459">MIDKEIIKQHGFTEEEYHKIREILGRDPNLLELGIFSTQWSEHCSYKSSKKYLKLLPTRGKYVLQGPGENAGVVSLKNGWVLAFKVESHNHPSAIEPFNGAATGVGGIVRDILSMGARPVALMNSLRFGDLQNEKSRHLFDGVVAGISSYGNCIGVPTVAGEVYFEDAYRDNCLVNAACVGLTKIKKLKQGIAKGPGNLLLLVGAKTGRDGIHGATFASDTLEGDKEEKRPSVQIGDPFLEKLLIEATLEAGELDELIGVQDLGAGGLSTTPPEMAKRGGVGIEIDVEKVPVKVKGMTPYEIILSESQERMLFCIKRGSENKFRKIFEKWGLESSVIGRVIEEKVFRVKKGEKIIAEIPINDLVDGVPMRDLADKKPEYLEKIKYLEIKNSTNLDIAVKLKRILSSPNIASKRWVYTQYDYTVRTDTVVRPGEGDAAVMRIKGEDFGYAITIDGNGRYVYINPREGAKIAVSEAARNLISVGAEPLAITDGLNLGNPENPEVYWTFKEVIMGIKEACERLEIPVISGNVSFYNETPQKRIYPTPIIGMIGIVDPLENYMTLKFKNPGDYITLVGKQEGQIGGSEY</sequence>
<dbReference type="Pfam" id="PF02769">
    <property type="entry name" value="AIRS_C"/>
    <property type="match status" value="1"/>
</dbReference>
<reference evidence="12" key="1">
    <citation type="journal article" date="2020" name="mSystems">
        <title>Genome- and Community-Level Interaction Insights into Carbon Utilization and Element Cycling Functions of Hydrothermarchaeota in Hydrothermal Sediment.</title>
        <authorList>
            <person name="Zhou Z."/>
            <person name="Liu Y."/>
            <person name="Xu W."/>
            <person name="Pan J."/>
            <person name="Luo Z.H."/>
            <person name="Li M."/>
        </authorList>
    </citation>
    <scope>NUCLEOTIDE SEQUENCE [LARGE SCALE GENOMIC DNA]</scope>
    <source>
        <strain evidence="12">HyVt-28</strain>
    </source>
</reference>
<evidence type="ECO:0000256" key="4">
    <source>
        <dbReference type="ARBA" id="ARBA00022741"/>
    </source>
</evidence>
<dbReference type="Pfam" id="PF00586">
    <property type="entry name" value="AIRS"/>
    <property type="match status" value="2"/>
</dbReference>
<protein>
    <recommendedName>
        <fullName evidence="8">Phosphoribosylformylglycinamidine synthase subunit PurL</fullName>
        <ecNumber evidence="8">6.3.5.3</ecNumber>
    </recommendedName>
</protein>
<organism evidence="12">
    <name type="scientific">candidate division WOR-3 bacterium</name>
    <dbReference type="NCBI Taxonomy" id="2052148"/>
    <lineage>
        <taxon>Bacteria</taxon>
        <taxon>Bacteria division WOR-3</taxon>
    </lineage>
</organism>
<evidence type="ECO:0000256" key="1">
    <source>
        <dbReference type="ARBA" id="ARBA00022490"/>
    </source>
</evidence>
<evidence type="ECO:0000259" key="9">
    <source>
        <dbReference type="Pfam" id="PF00586"/>
    </source>
</evidence>
<dbReference type="HAMAP" id="MF_00420">
    <property type="entry name" value="PurL_2"/>
    <property type="match status" value="1"/>
</dbReference>
<feature type="domain" description="PurM-like N-terminal" evidence="9">
    <location>
        <begin position="434"/>
        <end position="552"/>
    </location>
</feature>
<dbReference type="NCBIfam" id="TIGR01736">
    <property type="entry name" value="FGAM_synth_II"/>
    <property type="match status" value="1"/>
</dbReference>
<evidence type="ECO:0000256" key="3">
    <source>
        <dbReference type="ARBA" id="ARBA00022723"/>
    </source>
</evidence>
<evidence type="ECO:0000256" key="7">
    <source>
        <dbReference type="ARBA" id="ARBA00022842"/>
    </source>
</evidence>
<dbReference type="FunFam" id="3.30.1330.10:FF:000004">
    <property type="entry name" value="Phosphoribosylformylglycinamidine synthase subunit PurL"/>
    <property type="match status" value="1"/>
</dbReference>
<feature type="non-terminal residue" evidence="12">
    <location>
        <position position="585"/>
    </location>
</feature>
<keyword evidence="7" id="KW-0460">Magnesium</keyword>